<reference evidence="4" key="2">
    <citation type="submission" date="2023-07" db="EMBL/GenBank/DDBJ databases">
        <title>Genome content predicts the carbon catabolic preferences of heterotrophic bacteria.</title>
        <authorList>
            <person name="Gralka M."/>
        </authorList>
    </citation>
    <scope>NUCLEOTIDE SEQUENCE</scope>
    <source>
        <strain evidence="4">I2M02</strain>
    </source>
</reference>
<keyword evidence="1 3" id="KW-0472">Membrane</keyword>
<protein>
    <recommendedName>
        <fullName evidence="1">ATP synthase protein I</fullName>
    </recommendedName>
</protein>
<dbReference type="GeneID" id="98666159"/>
<proteinExistence type="inferred from homology"/>
<dbReference type="Proteomes" id="UP000183299">
    <property type="component" value="Unassembled WGS sequence"/>
</dbReference>
<reference evidence="5 6" key="1">
    <citation type="submission" date="2016-10" db="EMBL/GenBank/DDBJ databases">
        <authorList>
            <person name="de Groot N.N."/>
        </authorList>
    </citation>
    <scope>NUCLEOTIDE SEQUENCE [LARGE SCALE GENOMIC DNA]</scope>
    <source>
        <strain evidence="5 6">CGMCC 1.8891</strain>
    </source>
</reference>
<evidence type="ECO:0000313" key="4">
    <source>
        <dbReference type="EMBL" id="MDO6456457.1"/>
    </source>
</evidence>
<dbReference type="InterPro" id="IPR016989">
    <property type="entry name" value="Atp1_alphaprobac"/>
</dbReference>
<dbReference type="EMBL" id="JAUOPJ010000003">
    <property type="protein sequence ID" value="MDO6456457.1"/>
    <property type="molecule type" value="Genomic_DNA"/>
</dbReference>
<dbReference type="Proteomes" id="UP001169823">
    <property type="component" value="Unassembled WGS sequence"/>
</dbReference>
<keyword evidence="1" id="KW-0406">Ion transport</keyword>
<dbReference type="Pfam" id="PF09527">
    <property type="entry name" value="ATPase_gene1"/>
    <property type="match status" value="1"/>
</dbReference>
<keyword evidence="6" id="KW-1185">Reference proteome</keyword>
<evidence type="ECO:0000256" key="1">
    <source>
        <dbReference type="PIRNR" id="PIRNR032126"/>
    </source>
</evidence>
<dbReference type="STRING" id="576117.SAMN04488138_11359"/>
<comment type="similarity">
    <text evidence="1">Belongs to the bacterial AtpI family.</text>
</comment>
<evidence type="ECO:0000256" key="3">
    <source>
        <dbReference type="SAM" id="Phobius"/>
    </source>
</evidence>
<dbReference type="PIRSF" id="PIRSF032126">
    <property type="entry name" value="F0F1_ATP_synthase_subunit_I"/>
    <property type="match status" value="1"/>
</dbReference>
<dbReference type="OrthoDB" id="15401at2"/>
<evidence type="ECO:0000256" key="2">
    <source>
        <dbReference type="SAM" id="MobiDB-lite"/>
    </source>
</evidence>
<sequence>MSEPHDPKRLHALEERLAKMKEAQKPKTSRGEEHFSQANMAWRMVTELVAGLLIGFGMGFGLDKLLGTSPLFLVLFIGFGLAAGVKTMMRTAKEIERGQIAEQAAANETNAGTPAPDERD</sequence>
<name>A0A1I3V143_9RHOB</name>
<accession>A0A1I3V143</accession>
<keyword evidence="1" id="KW-0375">Hydrogen ion transport</keyword>
<dbReference type="GO" id="GO:0045259">
    <property type="term" value="C:proton-transporting ATP synthase complex"/>
    <property type="evidence" value="ECO:0007669"/>
    <property type="project" value="UniProtKB-UniRule"/>
</dbReference>
<feature type="region of interest" description="Disordered" evidence="2">
    <location>
        <begin position="100"/>
        <end position="120"/>
    </location>
</feature>
<dbReference type="AlphaFoldDB" id="A0A1I3V143"/>
<dbReference type="RefSeq" id="WP_066608693.1">
    <property type="nucleotide sequence ID" value="NZ_FORY01000013.1"/>
</dbReference>
<evidence type="ECO:0000313" key="5">
    <source>
        <dbReference type="EMBL" id="SFJ88965.1"/>
    </source>
</evidence>
<feature type="transmembrane region" description="Helical" evidence="3">
    <location>
        <begin position="66"/>
        <end position="85"/>
    </location>
</feature>
<dbReference type="EMBL" id="FORY01000013">
    <property type="protein sequence ID" value="SFJ88965.1"/>
    <property type="molecule type" value="Genomic_DNA"/>
</dbReference>
<evidence type="ECO:0000313" key="6">
    <source>
        <dbReference type="Proteomes" id="UP000183299"/>
    </source>
</evidence>
<gene>
    <name evidence="4" type="ORF">Q4494_05140</name>
    <name evidence="5" type="ORF">SAMN04488138_11359</name>
</gene>
<organism evidence="5 6">
    <name type="scientific">Celeribacter halophilus</name>
    <dbReference type="NCBI Taxonomy" id="576117"/>
    <lineage>
        <taxon>Bacteria</taxon>
        <taxon>Pseudomonadati</taxon>
        <taxon>Pseudomonadota</taxon>
        <taxon>Alphaproteobacteria</taxon>
        <taxon>Rhodobacterales</taxon>
        <taxon>Roseobacteraceae</taxon>
        <taxon>Celeribacter</taxon>
    </lineage>
</organism>
<feature type="transmembrane region" description="Helical" evidence="3">
    <location>
        <begin position="40"/>
        <end position="60"/>
    </location>
</feature>
<dbReference type="InterPro" id="IPR032820">
    <property type="entry name" value="ATPase_put"/>
</dbReference>
<dbReference type="GO" id="GO:1902600">
    <property type="term" value="P:proton transmembrane transport"/>
    <property type="evidence" value="ECO:0007669"/>
    <property type="project" value="UniProtKB-KW"/>
</dbReference>
<keyword evidence="3" id="KW-1133">Transmembrane helix</keyword>
<keyword evidence="1" id="KW-0813">Transport</keyword>
<comment type="function">
    <text evidence="1">A possible function for this protein is to guide the assembly of the membrane sector of the ATPase enzyme complex.</text>
</comment>
<keyword evidence="3" id="KW-0812">Transmembrane</keyword>